<gene>
    <name evidence="1" type="ORF">Goari_013240</name>
</gene>
<proteinExistence type="predicted"/>
<sequence>MCFERTNGVVFNRTERRTAQRRTDGMVKDLISPEVVLVLDLRIYRSRTRGVRTGVARVLPSAVVSRASLLFYPFCLPLFTSYTLQHTGWVHDPTSSSPTRNKLSKQLIFNHLQTSNP</sequence>
<evidence type="ECO:0000313" key="1">
    <source>
        <dbReference type="EMBL" id="MBA0685587.1"/>
    </source>
</evidence>
<dbReference type="AlphaFoldDB" id="A0A7J8XEA4"/>
<protein>
    <submittedName>
        <fullName evidence="1">Uncharacterized protein</fullName>
    </submittedName>
</protein>
<accession>A0A7J8XEA4</accession>
<evidence type="ECO:0000313" key="2">
    <source>
        <dbReference type="Proteomes" id="UP000593577"/>
    </source>
</evidence>
<dbReference type="EMBL" id="JABFAA010000007">
    <property type="protein sequence ID" value="MBA0685587.1"/>
    <property type="molecule type" value="Genomic_DNA"/>
</dbReference>
<dbReference type="Proteomes" id="UP000593577">
    <property type="component" value="Unassembled WGS sequence"/>
</dbReference>
<keyword evidence="2" id="KW-1185">Reference proteome</keyword>
<feature type="non-terminal residue" evidence="1">
    <location>
        <position position="1"/>
    </location>
</feature>
<organism evidence="1 2">
    <name type="scientific">Gossypium aridum</name>
    <name type="common">American cotton</name>
    <name type="synonym">Erioxylum aridum</name>
    <dbReference type="NCBI Taxonomy" id="34290"/>
    <lineage>
        <taxon>Eukaryota</taxon>
        <taxon>Viridiplantae</taxon>
        <taxon>Streptophyta</taxon>
        <taxon>Embryophyta</taxon>
        <taxon>Tracheophyta</taxon>
        <taxon>Spermatophyta</taxon>
        <taxon>Magnoliopsida</taxon>
        <taxon>eudicotyledons</taxon>
        <taxon>Gunneridae</taxon>
        <taxon>Pentapetalae</taxon>
        <taxon>rosids</taxon>
        <taxon>malvids</taxon>
        <taxon>Malvales</taxon>
        <taxon>Malvaceae</taxon>
        <taxon>Malvoideae</taxon>
        <taxon>Gossypium</taxon>
    </lineage>
</organism>
<reference evidence="1 2" key="1">
    <citation type="journal article" date="2019" name="Genome Biol. Evol.">
        <title>Insights into the evolution of the New World diploid cottons (Gossypium, subgenus Houzingenia) based on genome sequencing.</title>
        <authorList>
            <person name="Grover C.E."/>
            <person name="Arick M.A. 2nd"/>
            <person name="Thrash A."/>
            <person name="Conover J.L."/>
            <person name="Sanders W.S."/>
            <person name="Peterson D.G."/>
            <person name="Frelichowski J.E."/>
            <person name="Scheffler J.A."/>
            <person name="Scheffler B.E."/>
            <person name="Wendel J.F."/>
        </authorList>
    </citation>
    <scope>NUCLEOTIDE SEQUENCE [LARGE SCALE GENOMIC DNA]</scope>
    <source>
        <strain evidence="1">185</strain>
        <tissue evidence="1">Leaf</tissue>
    </source>
</reference>
<name>A0A7J8XEA4_GOSAI</name>
<comment type="caution">
    <text evidence="1">The sequence shown here is derived from an EMBL/GenBank/DDBJ whole genome shotgun (WGS) entry which is preliminary data.</text>
</comment>